<reference evidence="5 6" key="1">
    <citation type="submission" date="2013-03" db="EMBL/GenBank/DDBJ databases">
        <authorList>
            <person name="Linke B."/>
        </authorList>
    </citation>
    <scope>NUCLEOTIDE SEQUENCE [LARGE SCALE GENOMIC DNA]</scope>
    <source>
        <strain evidence="5 6">B13</strain>
    </source>
</reference>
<dbReference type="PATRIC" id="fig|1301098.3.peg.4707"/>
<dbReference type="EMBL" id="HG322950">
    <property type="protein sequence ID" value="CDF86041.1"/>
    <property type="molecule type" value="Genomic_DNA"/>
</dbReference>
<proteinExistence type="inferred from homology"/>
<feature type="domain" description="Solute-binding protein family 3/N-terminal" evidence="4">
    <location>
        <begin position="27"/>
        <end position="256"/>
    </location>
</feature>
<keyword evidence="2 3" id="KW-0732">Signal</keyword>
<accession>A0A024HMF3</accession>
<dbReference type="KEGG" id="pkc:PKB_4717"/>
<dbReference type="Pfam" id="PF00497">
    <property type="entry name" value="SBP_bac_3"/>
    <property type="match status" value="1"/>
</dbReference>
<gene>
    <name evidence="5" type="ORF">PKB_4717</name>
</gene>
<name>A0A024HMF3_PSEKB</name>
<feature type="chain" id="PRO_5001533479" evidence="3">
    <location>
        <begin position="24"/>
        <end position="262"/>
    </location>
</feature>
<keyword evidence="6" id="KW-1185">Reference proteome</keyword>
<dbReference type="SUPFAM" id="SSF53850">
    <property type="entry name" value="Periplasmic binding protein-like II"/>
    <property type="match status" value="1"/>
</dbReference>
<dbReference type="RefSeq" id="WP_043254908.1">
    <property type="nucleotide sequence ID" value="NZ_HG322950.1"/>
</dbReference>
<dbReference type="eggNOG" id="COG0834">
    <property type="taxonomic scope" value="Bacteria"/>
</dbReference>
<dbReference type="PANTHER" id="PTHR35936:SF17">
    <property type="entry name" value="ARGININE-BINDING EXTRACELLULAR PROTEIN ARTP"/>
    <property type="match status" value="1"/>
</dbReference>
<reference evidence="5 6" key="2">
    <citation type="submission" date="2014-05" db="EMBL/GenBank/DDBJ databases">
        <title>Genome sequence of the 3-chlorobenzoate degrading bacterium Pseudomonas knackmussii B13 shows multiple evidence for horizontal gene transfer.</title>
        <authorList>
            <person name="Miyazaki R."/>
            <person name="Bertelli C."/>
            <person name="Falquet L."/>
            <person name="Robinson-Rechavi M."/>
            <person name="Gharib W."/>
            <person name="Roy S."/>
            <person name="Van der Meer J.R."/>
        </authorList>
    </citation>
    <scope>NUCLEOTIDE SEQUENCE [LARGE SCALE GENOMIC DNA]</scope>
    <source>
        <strain evidence="5 6">B13</strain>
    </source>
</reference>
<dbReference type="OrthoDB" id="9768183at2"/>
<dbReference type="SMART" id="SM00062">
    <property type="entry name" value="PBPb"/>
    <property type="match status" value="1"/>
</dbReference>
<sequence length="262" mass="28162">MKKNGLCGWLVGTALLASGMASAQAQTLHFALAAEPYPPFSVKQPDGKWTGFEPDLIQKVCAELKAQCEIDEVAWDGIIPALLSKKIDVIFNSMSITEEREKQIAFSVPYYDTPVAVAAPAASEIKISPEGLKGKVIGVQTSTVSSSYLKKYYEKIADVRYYDTQDSVNADLVAGRIDLMMADGVAVKAFLDSPDAKAAGIVSKGEVPYDPVFGRGVGAGLRKEDTALKAQIDDAIGKLLASDDYKQLSNKYFGLSVAPKQQ</sequence>
<comment type="similarity">
    <text evidence="1">Belongs to the bacterial solute-binding protein 3 family.</text>
</comment>
<dbReference type="Gene3D" id="3.40.190.10">
    <property type="entry name" value="Periplasmic binding protein-like II"/>
    <property type="match status" value="2"/>
</dbReference>
<protein>
    <submittedName>
        <fullName evidence="5">Periplasmic component of amino acid ABC-type transporter/signal transduction system</fullName>
    </submittedName>
</protein>
<evidence type="ECO:0000256" key="2">
    <source>
        <dbReference type="ARBA" id="ARBA00022729"/>
    </source>
</evidence>
<dbReference type="Proteomes" id="UP000025241">
    <property type="component" value="Chromosome I"/>
</dbReference>
<dbReference type="AlphaFoldDB" id="A0A024HMF3"/>
<dbReference type="HOGENOM" id="CLU_019602_18_0_6"/>
<evidence type="ECO:0000313" key="5">
    <source>
        <dbReference type="EMBL" id="CDF86041.1"/>
    </source>
</evidence>
<feature type="signal peptide" evidence="3">
    <location>
        <begin position="1"/>
        <end position="23"/>
    </location>
</feature>
<dbReference type="InterPro" id="IPR001638">
    <property type="entry name" value="Solute-binding_3/MltF_N"/>
</dbReference>
<evidence type="ECO:0000256" key="1">
    <source>
        <dbReference type="ARBA" id="ARBA00010333"/>
    </source>
</evidence>
<dbReference type="STRING" id="1301098.PKB_4717"/>
<evidence type="ECO:0000256" key="3">
    <source>
        <dbReference type="SAM" id="SignalP"/>
    </source>
</evidence>
<dbReference type="PANTHER" id="PTHR35936">
    <property type="entry name" value="MEMBRANE-BOUND LYTIC MUREIN TRANSGLYCOSYLASE F"/>
    <property type="match status" value="1"/>
</dbReference>
<organism evidence="5 6">
    <name type="scientific">Pseudomonas knackmussii (strain DSM 6978 / CCUG 54928 / LMG 23759 / B13)</name>
    <dbReference type="NCBI Taxonomy" id="1301098"/>
    <lineage>
        <taxon>Bacteria</taxon>
        <taxon>Pseudomonadati</taxon>
        <taxon>Pseudomonadota</taxon>
        <taxon>Gammaproteobacteria</taxon>
        <taxon>Pseudomonadales</taxon>
        <taxon>Pseudomonadaceae</taxon>
        <taxon>Pseudomonas</taxon>
    </lineage>
</organism>
<evidence type="ECO:0000313" key="6">
    <source>
        <dbReference type="Proteomes" id="UP000025241"/>
    </source>
</evidence>
<evidence type="ECO:0000259" key="4">
    <source>
        <dbReference type="SMART" id="SM00062"/>
    </source>
</evidence>